<protein>
    <submittedName>
        <fullName evidence="2">Ribonuclease H2 subunit B wHTH domain-containing protein</fullName>
    </submittedName>
</protein>
<accession>A0AC34GQL1</accession>
<evidence type="ECO:0000313" key="2">
    <source>
        <dbReference type="WBParaSite" id="ES5_v2.g6724.t1"/>
    </source>
</evidence>
<organism evidence="1 2">
    <name type="scientific">Panagrolaimus sp. ES5</name>
    <dbReference type="NCBI Taxonomy" id="591445"/>
    <lineage>
        <taxon>Eukaryota</taxon>
        <taxon>Metazoa</taxon>
        <taxon>Ecdysozoa</taxon>
        <taxon>Nematoda</taxon>
        <taxon>Chromadorea</taxon>
        <taxon>Rhabditida</taxon>
        <taxon>Tylenchina</taxon>
        <taxon>Panagrolaimomorpha</taxon>
        <taxon>Panagrolaimoidea</taxon>
        <taxon>Panagrolaimidae</taxon>
        <taxon>Panagrolaimus</taxon>
    </lineage>
</organism>
<dbReference type="WBParaSite" id="ES5_v2.g6724.t1">
    <property type="protein sequence ID" value="ES5_v2.g6724.t1"/>
    <property type="gene ID" value="ES5_v2.g6724"/>
</dbReference>
<sequence length="253" mass="28925">MLRGSAECKLRFLTKPIDVTLNNSLIRRLNEPGSGEEYLYAVCGDNLMEIIEENGPDRAVYAHGKFWPPSHHLFFSTLDPFFFVAAKLDATISKSWEELTSDFPELSKNARLCKLRDNYCTSAGDNYFATDEQLLKYYTIMFAKLCSCRILHARKQLDMKLSTYVSMHPQISWFHEFVKLVPSKFHTKLAEHFNINLKAHMPKISTIEYGKDEDKEAFKAPPPKKAKISTAQKQLAKASKGTKSITGFFAPRK</sequence>
<dbReference type="Proteomes" id="UP000887579">
    <property type="component" value="Unplaced"/>
</dbReference>
<proteinExistence type="predicted"/>
<name>A0AC34GQL1_9BILA</name>
<evidence type="ECO:0000313" key="1">
    <source>
        <dbReference type="Proteomes" id="UP000887579"/>
    </source>
</evidence>
<reference evidence="2" key="1">
    <citation type="submission" date="2022-11" db="UniProtKB">
        <authorList>
            <consortium name="WormBaseParasite"/>
        </authorList>
    </citation>
    <scope>IDENTIFICATION</scope>
</reference>